<comment type="caution">
    <text evidence="3">The sequence shown here is derived from an EMBL/GenBank/DDBJ whole genome shotgun (WGS) entry which is preliminary data.</text>
</comment>
<dbReference type="AlphaFoldDB" id="A0AAW0CHQ3"/>
<dbReference type="Gene3D" id="3.90.1150.10">
    <property type="entry name" value="Aspartate Aminotransferase, domain 1"/>
    <property type="match status" value="1"/>
</dbReference>
<sequence length="420" mass="47126">MAPYGHSILPEFMIDSEFVHLNHGSFGALPYSIQKTYNSITEEVERNPDLFIRRKLGAHVSRIRRRLAVLVDADDDECVIIPNATHGIYVILQSISWSEGDILIHTPTAFSQIQRNVTTLPGIKNSSPRLSTFPLAFPESHGLIVERFRAHIRGLKNGVSKIVALFDSIVSSPGVVMPWREMVRVCEEEGVLSIVDAAHSLGQELKISLNDTRPDFWVANCSKWLYAKRGSGLLYVPERNQHMIRHNLPAGLRWLEPEEGKYTMSSFASEFHWNGSTDVALALTIGSALDFRASLGGEERIIEYCHDLAVKGGRRLAEILHTEGMESNDELIGCMVNIKLPLPGQILSSADTAREFDRQLFEVHGVYSAIYHHNGHWWTRVSAQIYNEISDFERLGKALLEVCADMEARFTPKAPAPELS</sequence>
<dbReference type="PANTHER" id="PTHR43092">
    <property type="entry name" value="L-CYSTEINE DESULFHYDRASE"/>
    <property type="match status" value="1"/>
</dbReference>
<protein>
    <recommendedName>
        <fullName evidence="2">Aminotransferase class V domain-containing protein</fullName>
    </recommendedName>
</protein>
<name>A0AAW0CHQ3_9AGAR</name>
<dbReference type="SUPFAM" id="SSF53383">
    <property type="entry name" value="PLP-dependent transferases"/>
    <property type="match status" value="1"/>
</dbReference>
<dbReference type="EMBL" id="JAYKXP010000046">
    <property type="protein sequence ID" value="KAK7037591.1"/>
    <property type="molecule type" value="Genomic_DNA"/>
</dbReference>
<dbReference type="InterPro" id="IPR000192">
    <property type="entry name" value="Aminotrans_V_dom"/>
</dbReference>
<gene>
    <name evidence="3" type="ORF">VNI00_011083</name>
</gene>
<feature type="domain" description="Aminotransferase class V" evidence="2">
    <location>
        <begin position="54"/>
        <end position="394"/>
    </location>
</feature>
<organism evidence="3 4">
    <name type="scientific">Paramarasmius palmivorus</name>
    <dbReference type="NCBI Taxonomy" id="297713"/>
    <lineage>
        <taxon>Eukaryota</taxon>
        <taxon>Fungi</taxon>
        <taxon>Dikarya</taxon>
        <taxon>Basidiomycota</taxon>
        <taxon>Agaricomycotina</taxon>
        <taxon>Agaricomycetes</taxon>
        <taxon>Agaricomycetidae</taxon>
        <taxon>Agaricales</taxon>
        <taxon>Marasmiineae</taxon>
        <taxon>Marasmiaceae</taxon>
        <taxon>Paramarasmius</taxon>
    </lineage>
</organism>
<keyword evidence="1" id="KW-0663">Pyridoxal phosphate</keyword>
<evidence type="ECO:0000259" key="2">
    <source>
        <dbReference type="Pfam" id="PF00266"/>
    </source>
</evidence>
<accession>A0AAW0CHQ3</accession>
<dbReference type="InterPro" id="IPR015421">
    <property type="entry name" value="PyrdxlP-dep_Trfase_major"/>
</dbReference>
<dbReference type="InterPro" id="IPR015422">
    <property type="entry name" value="PyrdxlP-dep_Trfase_small"/>
</dbReference>
<evidence type="ECO:0000256" key="1">
    <source>
        <dbReference type="ARBA" id="ARBA00022898"/>
    </source>
</evidence>
<dbReference type="PANTHER" id="PTHR43092:SF2">
    <property type="entry name" value="HERCYNYLCYSTEINE SULFOXIDE LYASE"/>
    <property type="match status" value="1"/>
</dbReference>
<keyword evidence="4" id="KW-1185">Reference proteome</keyword>
<reference evidence="3 4" key="1">
    <citation type="submission" date="2024-01" db="EMBL/GenBank/DDBJ databases">
        <title>A draft genome for a cacao thread blight-causing isolate of Paramarasmius palmivorus.</title>
        <authorList>
            <person name="Baruah I.K."/>
            <person name="Bukari Y."/>
            <person name="Amoako-Attah I."/>
            <person name="Meinhardt L.W."/>
            <person name="Bailey B.A."/>
            <person name="Cohen S.P."/>
        </authorList>
    </citation>
    <scope>NUCLEOTIDE SEQUENCE [LARGE SCALE GENOMIC DNA]</scope>
    <source>
        <strain evidence="3 4">GH-12</strain>
    </source>
</reference>
<dbReference type="Proteomes" id="UP001383192">
    <property type="component" value="Unassembled WGS sequence"/>
</dbReference>
<dbReference type="Pfam" id="PF00266">
    <property type="entry name" value="Aminotran_5"/>
    <property type="match status" value="1"/>
</dbReference>
<evidence type="ECO:0000313" key="3">
    <source>
        <dbReference type="EMBL" id="KAK7037591.1"/>
    </source>
</evidence>
<evidence type="ECO:0000313" key="4">
    <source>
        <dbReference type="Proteomes" id="UP001383192"/>
    </source>
</evidence>
<dbReference type="Gene3D" id="3.40.640.10">
    <property type="entry name" value="Type I PLP-dependent aspartate aminotransferase-like (Major domain)"/>
    <property type="match status" value="1"/>
</dbReference>
<proteinExistence type="predicted"/>
<dbReference type="InterPro" id="IPR015424">
    <property type="entry name" value="PyrdxlP-dep_Trfase"/>
</dbReference>